<organism evidence="1 2">
    <name type="scientific">Klebsormidium nitens</name>
    <name type="common">Green alga</name>
    <name type="synonym">Ulothrix nitens</name>
    <dbReference type="NCBI Taxonomy" id="105231"/>
    <lineage>
        <taxon>Eukaryota</taxon>
        <taxon>Viridiplantae</taxon>
        <taxon>Streptophyta</taxon>
        <taxon>Klebsormidiophyceae</taxon>
        <taxon>Klebsormidiales</taxon>
        <taxon>Klebsormidiaceae</taxon>
        <taxon>Klebsormidium</taxon>
    </lineage>
</organism>
<dbReference type="OMA" id="STIECFE"/>
<dbReference type="Proteomes" id="UP000054558">
    <property type="component" value="Unassembled WGS sequence"/>
</dbReference>
<keyword evidence="2" id="KW-1185">Reference proteome</keyword>
<feature type="non-terminal residue" evidence="1">
    <location>
        <position position="1"/>
    </location>
</feature>
<gene>
    <name evidence="1" type="ORF">KFL_008790010</name>
</gene>
<reference evidence="1 2" key="1">
    <citation type="journal article" date="2014" name="Nat. Commun.">
        <title>Klebsormidium flaccidum genome reveals primary factors for plant terrestrial adaptation.</title>
        <authorList>
            <person name="Hori K."/>
            <person name="Maruyama F."/>
            <person name="Fujisawa T."/>
            <person name="Togashi T."/>
            <person name="Yamamoto N."/>
            <person name="Seo M."/>
            <person name="Sato S."/>
            <person name="Yamada T."/>
            <person name="Mori H."/>
            <person name="Tajima N."/>
            <person name="Moriyama T."/>
            <person name="Ikeuchi M."/>
            <person name="Watanabe M."/>
            <person name="Wada H."/>
            <person name="Kobayashi K."/>
            <person name="Saito M."/>
            <person name="Masuda T."/>
            <person name="Sasaki-Sekimoto Y."/>
            <person name="Mashiguchi K."/>
            <person name="Awai K."/>
            <person name="Shimojima M."/>
            <person name="Masuda S."/>
            <person name="Iwai M."/>
            <person name="Nobusawa T."/>
            <person name="Narise T."/>
            <person name="Kondo S."/>
            <person name="Saito H."/>
            <person name="Sato R."/>
            <person name="Murakawa M."/>
            <person name="Ihara Y."/>
            <person name="Oshima-Yamada Y."/>
            <person name="Ohtaka K."/>
            <person name="Satoh M."/>
            <person name="Sonobe K."/>
            <person name="Ishii M."/>
            <person name="Ohtani R."/>
            <person name="Kanamori-Sato M."/>
            <person name="Honoki R."/>
            <person name="Miyazaki D."/>
            <person name="Mochizuki H."/>
            <person name="Umetsu J."/>
            <person name="Higashi K."/>
            <person name="Shibata D."/>
            <person name="Kamiya Y."/>
            <person name="Sato N."/>
            <person name="Nakamura Y."/>
            <person name="Tabata S."/>
            <person name="Ida S."/>
            <person name="Kurokawa K."/>
            <person name="Ohta H."/>
        </authorList>
    </citation>
    <scope>NUCLEOTIDE SEQUENCE [LARGE SCALE GENOMIC DNA]</scope>
    <source>
        <strain evidence="1 2">NIES-2285</strain>
    </source>
</reference>
<dbReference type="EMBL" id="DF237828">
    <property type="protein sequence ID" value="GAQ91902.1"/>
    <property type="molecule type" value="Genomic_DNA"/>
</dbReference>
<protein>
    <submittedName>
        <fullName evidence="1">Uncharacterized protein</fullName>
    </submittedName>
</protein>
<sequence>CSGLVDSISAAHSWKAHWPAIDADTGGRSGLVESSLQLSTIECFEDLRSLYCWPAIDAASEFSPATSVRCTSPRLAMDRGACQQSTIRSAYSSGLLRSNLLLRGWTT</sequence>
<accession>A0A1Y1IP79</accession>
<evidence type="ECO:0000313" key="1">
    <source>
        <dbReference type="EMBL" id="GAQ91902.1"/>
    </source>
</evidence>
<proteinExistence type="predicted"/>
<name>A0A1Y1IP79_KLENI</name>
<dbReference type="AlphaFoldDB" id="A0A1Y1IP79"/>
<evidence type="ECO:0000313" key="2">
    <source>
        <dbReference type="Proteomes" id="UP000054558"/>
    </source>
</evidence>